<comment type="subunit">
    <text evidence="2">Heterodimer of SbcC and SbcD.</text>
</comment>
<dbReference type="Pfam" id="PF13476">
    <property type="entry name" value="AAA_23"/>
    <property type="match status" value="1"/>
</dbReference>
<dbReference type="AlphaFoldDB" id="A0A4Y8JT33"/>
<evidence type="ECO:0000256" key="1">
    <source>
        <dbReference type="ARBA" id="ARBA00006930"/>
    </source>
</evidence>
<dbReference type="EMBL" id="SOHA01000042">
    <property type="protein sequence ID" value="TFD26342.1"/>
    <property type="molecule type" value="Genomic_DNA"/>
</dbReference>
<sequence length="1125" mass="120991">MGLAAGPAPAQRAHGRDRPAPHRRRPHGIRARLGVRHPDRPGAAARRHASPAETLSALRHPRASARDRRRPGCRQLRRPHPSAHRPRDRRRIPRIRAQRGRADRIRARPGGGTPRRRCDQRGQPVKIKRLRIAGFGPYKNEQVIDFERFDADGIFLITGKTGAGKSSILDAVCFALYGSVPRYEGTESPLRSDHCDPDDLTFVELEFGLNESDYRIYRTPRYEKAKKRGVGTTMSPPDARLDIRDLPGEPGAPGGWRSVAAKPVDVGNELSRILPLKQDQFLQVILLAQNRFQRFLLARTDDRRGVLRTLFGTARFEHLDLELINRRKGLDDEVLSVRQSLAGLATTASRQLQPAGASGLPVVPEVLDRGWFTDALVHLDDSLAHAVDAAERCTAALDAATAKLQSDEELRGRQERRAAAHTAWTVLDGREPGVTADRAAVQAANRAARVWPALQAWQEADAALEPALAAEQLAREAWRAFQADPAATETAANLTVVSEDLLGRLGSLNDVALAEKQLPGIEGEIALLQTDLDRQAAAVLETQSRLEELPERLDAVDVELAEAALGAAREPEARARLERLQAALAASDEVRRLDADLSAAHLADAVSAGENTAAAVHYQTLVDRRLAGHAVELASNLLPGLPCEVCGSTVHPAPATGDDEPVTEADIVAARLRLKTGQARLEQTHAGIGTVATRLAEARVRAGDRDTEQLGADLAVAEETLAAAGSAGLREKSLGQDRSRLRAELDAAVRTLSGLRSTRDEVAAQLAERRSARLAIDDRVELQRGDFASVGCRVDRLHAELAAARTLDEALGLSREHRSVLQAADASVQSQLVREGFADEANAVSAHRAEADVRQLDERIRSHDDEVAAARSVLAEPSLAGLPADLLDLAPARDAVAGAAAERDAALAARGSLGERVAVMAGLVADARAHFDAGDELLSRQAQVRELSAAVHGDEPNTKRMRLETYVLAAQLEQIIAAANNRLRTMTGSRYTLEHDDSVQYRGSQSGLGLMIRDAHTGRARPTHSLSGGETFLASLALALGLAEVVSNQAGGIALDTLFVDEGFGSLDSATLETAMSTLDGLRAGGRTIGLISHVDSMKEQIPAKLVITVSPQGYSEIGDVVVSG</sequence>
<feature type="compositionally biased region" description="Basic residues" evidence="4">
    <location>
        <begin position="21"/>
        <end position="35"/>
    </location>
</feature>
<dbReference type="PANTHER" id="PTHR32114">
    <property type="entry name" value="ABC TRANSPORTER ABCH.3"/>
    <property type="match status" value="1"/>
</dbReference>
<feature type="region of interest" description="Disordered" evidence="4">
    <location>
        <begin position="1"/>
        <end position="121"/>
    </location>
</feature>
<dbReference type="PANTHER" id="PTHR32114:SF2">
    <property type="entry name" value="ABC TRANSPORTER ABCH.3"/>
    <property type="match status" value="1"/>
</dbReference>
<feature type="domain" description="Rad50/SbcC-type AAA" evidence="5">
    <location>
        <begin position="129"/>
        <end position="313"/>
    </location>
</feature>
<accession>A0A4Y8JT33</accession>
<organism evidence="6 7">
    <name type="scientific">Cryobacterium cryoconiti</name>
    <dbReference type="NCBI Taxonomy" id="1259239"/>
    <lineage>
        <taxon>Bacteria</taxon>
        <taxon>Bacillati</taxon>
        <taxon>Actinomycetota</taxon>
        <taxon>Actinomycetes</taxon>
        <taxon>Micrococcales</taxon>
        <taxon>Microbacteriaceae</taxon>
        <taxon>Cryobacterium</taxon>
    </lineage>
</organism>
<dbReference type="Proteomes" id="UP000297472">
    <property type="component" value="Unassembled WGS sequence"/>
</dbReference>
<gene>
    <name evidence="6" type="ORF">E3T49_15470</name>
</gene>
<dbReference type="GO" id="GO:0006302">
    <property type="term" value="P:double-strand break repair"/>
    <property type="evidence" value="ECO:0007669"/>
    <property type="project" value="InterPro"/>
</dbReference>
<dbReference type="SUPFAM" id="SSF52540">
    <property type="entry name" value="P-loop containing nucleoside triphosphate hydrolases"/>
    <property type="match status" value="1"/>
</dbReference>
<dbReference type="OrthoDB" id="9795626at2"/>
<dbReference type="Pfam" id="PF13558">
    <property type="entry name" value="SbcC_Walker_B"/>
    <property type="match status" value="1"/>
</dbReference>
<protein>
    <recommendedName>
        <fullName evidence="3">Nuclease SbcCD subunit C</fullName>
    </recommendedName>
</protein>
<comment type="caution">
    <text evidence="6">The sequence shown here is derived from an EMBL/GenBank/DDBJ whole genome shotgun (WGS) entry which is preliminary data.</text>
</comment>
<keyword evidence="7" id="KW-1185">Reference proteome</keyword>
<evidence type="ECO:0000313" key="7">
    <source>
        <dbReference type="Proteomes" id="UP000297472"/>
    </source>
</evidence>
<comment type="similarity">
    <text evidence="1">Belongs to the SMC family. SbcC subfamily.</text>
</comment>
<evidence type="ECO:0000259" key="5">
    <source>
        <dbReference type="Pfam" id="PF13476"/>
    </source>
</evidence>
<evidence type="ECO:0000256" key="4">
    <source>
        <dbReference type="SAM" id="MobiDB-lite"/>
    </source>
</evidence>
<dbReference type="GO" id="GO:0016887">
    <property type="term" value="F:ATP hydrolysis activity"/>
    <property type="evidence" value="ECO:0007669"/>
    <property type="project" value="InterPro"/>
</dbReference>
<name>A0A4Y8JT33_9MICO</name>
<evidence type="ECO:0000256" key="3">
    <source>
        <dbReference type="ARBA" id="ARBA00013368"/>
    </source>
</evidence>
<proteinExistence type="inferred from homology"/>
<evidence type="ECO:0000256" key="2">
    <source>
        <dbReference type="ARBA" id="ARBA00011322"/>
    </source>
</evidence>
<reference evidence="6 7" key="1">
    <citation type="submission" date="2019-03" db="EMBL/GenBank/DDBJ databases">
        <title>Genomics of glacier-inhabiting Cryobacterium strains.</title>
        <authorList>
            <person name="Liu Q."/>
            <person name="Xin Y.-H."/>
        </authorList>
    </citation>
    <scope>NUCLEOTIDE SEQUENCE [LARGE SCALE GENOMIC DNA]</scope>
    <source>
        <strain evidence="6 7">TMT1-51</strain>
    </source>
</reference>
<evidence type="ECO:0000313" key="6">
    <source>
        <dbReference type="EMBL" id="TFD26342.1"/>
    </source>
</evidence>
<dbReference type="InterPro" id="IPR027417">
    <property type="entry name" value="P-loop_NTPase"/>
</dbReference>
<dbReference type="InterPro" id="IPR038729">
    <property type="entry name" value="Rad50/SbcC_AAA"/>
</dbReference>
<feature type="compositionally biased region" description="Basic residues" evidence="4">
    <location>
        <begin position="59"/>
        <end position="99"/>
    </location>
</feature>
<dbReference type="Gene3D" id="3.40.50.300">
    <property type="entry name" value="P-loop containing nucleotide triphosphate hydrolases"/>
    <property type="match status" value="2"/>
</dbReference>